<evidence type="ECO:0000259" key="5">
    <source>
        <dbReference type="Pfam" id="PF01951"/>
    </source>
</evidence>
<dbReference type="GO" id="GO:0004810">
    <property type="term" value="F:CCA tRNA nucleotidyltransferase activity"/>
    <property type="evidence" value="ECO:0007669"/>
    <property type="project" value="UniProtKB-EC"/>
</dbReference>
<gene>
    <name evidence="6" type="ORF">FHS09_000930</name>
</gene>
<dbReference type="GO" id="GO:0046872">
    <property type="term" value="F:metal ion binding"/>
    <property type="evidence" value="ECO:0007669"/>
    <property type="project" value="UniProtKB-KW"/>
</dbReference>
<dbReference type="InterPro" id="IPR002804">
    <property type="entry name" value="Archease"/>
</dbReference>
<keyword evidence="6" id="KW-0808">Transferase</keyword>
<dbReference type="SUPFAM" id="SSF69819">
    <property type="entry name" value="MTH1598-like"/>
    <property type="match status" value="1"/>
</dbReference>
<dbReference type="PANTHER" id="PTHR12682:SF11">
    <property type="entry name" value="PROTEIN ARCHEASE"/>
    <property type="match status" value="1"/>
</dbReference>
<dbReference type="Proteomes" id="UP000535937">
    <property type="component" value="Unassembled WGS sequence"/>
</dbReference>
<dbReference type="AlphaFoldDB" id="A0A7W4Z819"/>
<evidence type="ECO:0000256" key="1">
    <source>
        <dbReference type="ARBA" id="ARBA00007963"/>
    </source>
</evidence>
<accession>A0A7W4Z819</accession>
<dbReference type="InterPro" id="IPR023572">
    <property type="entry name" value="Archease_dom"/>
</dbReference>
<keyword evidence="6" id="KW-0378">Hydrolase</keyword>
<evidence type="ECO:0000256" key="2">
    <source>
        <dbReference type="ARBA" id="ARBA00022694"/>
    </source>
</evidence>
<evidence type="ECO:0000313" key="7">
    <source>
        <dbReference type="Proteomes" id="UP000535937"/>
    </source>
</evidence>
<name>A0A7W4Z819_9GAMM</name>
<dbReference type="RefSeq" id="WP_183457188.1">
    <property type="nucleotide sequence ID" value="NZ_JACHWZ010000003.1"/>
</dbReference>
<evidence type="ECO:0000256" key="4">
    <source>
        <dbReference type="ARBA" id="ARBA00022837"/>
    </source>
</evidence>
<evidence type="ECO:0000256" key="3">
    <source>
        <dbReference type="ARBA" id="ARBA00022723"/>
    </source>
</evidence>
<proteinExistence type="inferred from homology"/>
<comment type="similarity">
    <text evidence="1">Belongs to the archease family.</text>
</comment>
<dbReference type="EC" id="3.1.3.-" evidence="6"/>
<dbReference type="EC" id="3.1.4.-" evidence="6"/>
<dbReference type="GO" id="GO:0008033">
    <property type="term" value="P:tRNA processing"/>
    <property type="evidence" value="ECO:0007669"/>
    <property type="project" value="UniProtKB-KW"/>
</dbReference>
<dbReference type="Pfam" id="PF01951">
    <property type="entry name" value="Archease"/>
    <property type="match status" value="1"/>
</dbReference>
<dbReference type="PANTHER" id="PTHR12682">
    <property type="entry name" value="ARCHEASE"/>
    <property type="match status" value="1"/>
</dbReference>
<feature type="domain" description="Archease" evidence="5">
    <location>
        <begin position="5"/>
        <end position="139"/>
    </location>
</feature>
<dbReference type="InterPro" id="IPR036820">
    <property type="entry name" value="Archease_dom_sf"/>
</dbReference>
<evidence type="ECO:0000313" key="6">
    <source>
        <dbReference type="EMBL" id="MBB3060117.1"/>
    </source>
</evidence>
<dbReference type="Gene3D" id="3.55.10.10">
    <property type="entry name" value="Archease domain"/>
    <property type="match status" value="1"/>
</dbReference>
<dbReference type="GO" id="GO:0016787">
    <property type="term" value="F:hydrolase activity"/>
    <property type="evidence" value="ECO:0007669"/>
    <property type="project" value="UniProtKB-KW"/>
</dbReference>
<sequence>MTTGWEHFSHEADMGLRGYGVTPKEAFEQTGLALTATVTELDSVSPDERVDVECEAPDLELLLVDWINALVYEMATRNMLFSRFAVKLDGNRLSGSAWGEPVQRQKHMPAVEAKGATYTALKVCEQENGGWMAQCVIDV</sequence>
<keyword evidence="4" id="KW-0106">Calcium</keyword>
<comment type="caution">
    <text evidence="6">The sequence shown here is derived from an EMBL/GenBank/DDBJ whole genome shotgun (WGS) entry which is preliminary data.</text>
</comment>
<organism evidence="6 7">
    <name type="scientific">Microbulbifer rhizosphaerae</name>
    <dbReference type="NCBI Taxonomy" id="1562603"/>
    <lineage>
        <taxon>Bacteria</taxon>
        <taxon>Pseudomonadati</taxon>
        <taxon>Pseudomonadota</taxon>
        <taxon>Gammaproteobacteria</taxon>
        <taxon>Cellvibrionales</taxon>
        <taxon>Microbulbiferaceae</taxon>
        <taxon>Microbulbifer</taxon>
    </lineage>
</organism>
<keyword evidence="7" id="KW-1185">Reference proteome</keyword>
<keyword evidence="3" id="KW-0479">Metal-binding</keyword>
<keyword evidence="6" id="KW-0548">Nucleotidyltransferase</keyword>
<dbReference type="EMBL" id="JACHWZ010000003">
    <property type="protein sequence ID" value="MBB3060117.1"/>
    <property type="molecule type" value="Genomic_DNA"/>
</dbReference>
<dbReference type="EC" id="2.7.7.72" evidence="6"/>
<reference evidence="6 7" key="1">
    <citation type="submission" date="2020-08" db="EMBL/GenBank/DDBJ databases">
        <title>Genomic Encyclopedia of Type Strains, Phase III (KMG-III): the genomes of soil and plant-associated and newly described type strains.</title>
        <authorList>
            <person name="Whitman W."/>
        </authorList>
    </citation>
    <scope>NUCLEOTIDE SEQUENCE [LARGE SCALE GENOMIC DNA]</scope>
    <source>
        <strain evidence="6 7">CECT 8799</strain>
    </source>
</reference>
<keyword evidence="2" id="KW-0819">tRNA processing</keyword>
<protein>
    <submittedName>
        <fullName evidence="6">tRNA nucleotidyltransferase (CCA-adding enzyme)</fullName>
        <ecNumber evidence="6">2.7.7.72</ecNumber>
        <ecNumber evidence="6">3.1.3.-</ecNumber>
        <ecNumber evidence="6">3.1.4.-</ecNumber>
    </submittedName>
</protein>